<comment type="caution">
    <text evidence="8">The sequence shown here is derived from an EMBL/GenBank/DDBJ whole genome shotgun (WGS) entry which is preliminary data.</text>
</comment>
<dbReference type="InterPro" id="IPR005119">
    <property type="entry name" value="LysR_subst-bd"/>
</dbReference>
<dbReference type="PANTHER" id="PTHR30346">
    <property type="entry name" value="TRANSCRIPTIONAL DUAL REGULATOR HCAR-RELATED"/>
    <property type="match status" value="1"/>
</dbReference>
<dbReference type="Pfam" id="PF00126">
    <property type="entry name" value="HTH_1"/>
    <property type="match status" value="1"/>
</dbReference>
<gene>
    <name evidence="8" type="ORF">RM705_31175</name>
</gene>
<sequence>MGNRRRQPSLAQLRAFAAVAEHLHFRDAAGAIGMSQPALSGAVSALEETLGVTLVERTTRKVLLSPAGERLAARAKAVLAEVGALMEEADALRAPFTGVLRLGVIPTVAPYLLPTVLRLVHDRYPRLDLQVHEEQTANLLDGLAGGRLDLLLLAVPLRVPGVTELPLFDEDFVLVTPLEHELGGRVGVPRAVLRELNLLLLDEGHCLRDQALDICREAGRAGVPATTTAAGLSTLVQLVAGGLGVTLLPRTAVRVETARSVGLLTASFAEPAPSRRVALAMRTGAARGEEYAELAVALRESMRGLPVRTVG</sequence>
<keyword evidence="5" id="KW-0804">Transcription</keyword>
<evidence type="ECO:0000313" key="8">
    <source>
        <dbReference type="EMBL" id="MDT0399128.1"/>
    </source>
</evidence>
<evidence type="ECO:0000256" key="2">
    <source>
        <dbReference type="ARBA" id="ARBA00023015"/>
    </source>
</evidence>
<dbReference type="EMBL" id="JAVRFA010000065">
    <property type="protein sequence ID" value="MDT0399128.1"/>
    <property type="molecule type" value="Genomic_DNA"/>
</dbReference>
<dbReference type="CDD" id="cd08411">
    <property type="entry name" value="PBP2_OxyR"/>
    <property type="match status" value="1"/>
</dbReference>
<evidence type="ECO:0000256" key="5">
    <source>
        <dbReference type="ARBA" id="ARBA00023163"/>
    </source>
</evidence>
<dbReference type="SUPFAM" id="SSF53850">
    <property type="entry name" value="Periplasmic binding protein-like II"/>
    <property type="match status" value="1"/>
</dbReference>
<dbReference type="InterPro" id="IPR000847">
    <property type="entry name" value="LysR_HTH_N"/>
</dbReference>
<feature type="domain" description="HTH lysR-type" evidence="7">
    <location>
        <begin position="8"/>
        <end position="65"/>
    </location>
</feature>
<organism evidence="8 9">
    <name type="scientific">Streptomyces edwardsiae</name>
    <dbReference type="NCBI Taxonomy" id="3075527"/>
    <lineage>
        <taxon>Bacteria</taxon>
        <taxon>Bacillati</taxon>
        <taxon>Actinomycetota</taxon>
        <taxon>Actinomycetes</taxon>
        <taxon>Kitasatosporales</taxon>
        <taxon>Streptomycetaceae</taxon>
        <taxon>Streptomyces</taxon>
    </lineage>
</organism>
<reference evidence="9" key="1">
    <citation type="submission" date="2023-07" db="EMBL/GenBank/DDBJ databases">
        <title>30 novel species of actinomycetes from the DSMZ collection.</title>
        <authorList>
            <person name="Nouioui I."/>
        </authorList>
    </citation>
    <scope>NUCLEOTIDE SEQUENCE [LARGE SCALE GENOMIC DNA]</scope>
    <source>
        <strain evidence="9">DSM 41636</strain>
    </source>
</reference>
<dbReference type="Gene3D" id="1.10.10.10">
    <property type="entry name" value="Winged helix-like DNA-binding domain superfamily/Winged helix DNA-binding domain"/>
    <property type="match status" value="1"/>
</dbReference>
<keyword evidence="9" id="KW-1185">Reference proteome</keyword>
<dbReference type="Proteomes" id="UP001183881">
    <property type="component" value="Unassembled WGS sequence"/>
</dbReference>
<name>A0ABU2Q3U5_9ACTN</name>
<evidence type="ECO:0000313" key="9">
    <source>
        <dbReference type="Proteomes" id="UP001183881"/>
    </source>
</evidence>
<evidence type="ECO:0000259" key="7">
    <source>
        <dbReference type="PROSITE" id="PS50931"/>
    </source>
</evidence>
<protein>
    <recommendedName>
        <fullName evidence="6">Probable hydrogen peroxide-inducible genes activator</fullName>
    </recommendedName>
</protein>
<keyword evidence="3" id="KW-0238">DNA-binding</keyword>
<evidence type="ECO:0000256" key="4">
    <source>
        <dbReference type="ARBA" id="ARBA00023159"/>
    </source>
</evidence>
<accession>A0ABU2Q3U5</accession>
<dbReference type="InterPro" id="IPR036388">
    <property type="entry name" value="WH-like_DNA-bd_sf"/>
</dbReference>
<proteinExistence type="inferred from homology"/>
<dbReference type="InterPro" id="IPR036390">
    <property type="entry name" value="WH_DNA-bd_sf"/>
</dbReference>
<keyword evidence="4" id="KW-0010">Activator</keyword>
<evidence type="ECO:0000256" key="1">
    <source>
        <dbReference type="ARBA" id="ARBA00009437"/>
    </source>
</evidence>
<comment type="similarity">
    <text evidence="1">Belongs to the LysR transcriptional regulatory family.</text>
</comment>
<evidence type="ECO:0000256" key="6">
    <source>
        <dbReference type="ARBA" id="ARBA00040885"/>
    </source>
</evidence>
<dbReference type="PROSITE" id="PS50931">
    <property type="entry name" value="HTH_LYSR"/>
    <property type="match status" value="1"/>
</dbReference>
<dbReference type="PANTHER" id="PTHR30346:SF26">
    <property type="entry name" value="HYDROGEN PEROXIDE-INDUCIBLE GENES ACTIVATOR"/>
    <property type="match status" value="1"/>
</dbReference>
<dbReference type="SUPFAM" id="SSF46785">
    <property type="entry name" value="Winged helix' DNA-binding domain"/>
    <property type="match status" value="1"/>
</dbReference>
<dbReference type="PRINTS" id="PR00039">
    <property type="entry name" value="HTHLYSR"/>
</dbReference>
<dbReference type="Gene3D" id="3.40.190.10">
    <property type="entry name" value="Periplasmic binding protein-like II"/>
    <property type="match status" value="2"/>
</dbReference>
<keyword evidence="2" id="KW-0805">Transcription regulation</keyword>
<dbReference type="Pfam" id="PF03466">
    <property type="entry name" value="LysR_substrate"/>
    <property type="match status" value="1"/>
</dbReference>
<evidence type="ECO:0000256" key="3">
    <source>
        <dbReference type="ARBA" id="ARBA00023125"/>
    </source>
</evidence>